<dbReference type="AlphaFoldDB" id="A0A376B4C7"/>
<keyword evidence="2" id="KW-1185">Reference proteome</keyword>
<name>A0A376B4C7_9ASCO</name>
<evidence type="ECO:0008006" key="3">
    <source>
        <dbReference type="Google" id="ProtNLM"/>
    </source>
</evidence>
<organism evidence="1 2">
    <name type="scientific">Saccharomycodes ludwigii</name>
    <dbReference type="NCBI Taxonomy" id="36035"/>
    <lineage>
        <taxon>Eukaryota</taxon>
        <taxon>Fungi</taxon>
        <taxon>Dikarya</taxon>
        <taxon>Ascomycota</taxon>
        <taxon>Saccharomycotina</taxon>
        <taxon>Saccharomycetes</taxon>
        <taxon>Saccharomycodales</taxon>
        <taxon>Saccharomycodaceae</taxon>
        <taxon>Saccharomycodes</taxon>
    </lineage>
</organism>
<protein>
    <recommendedName>
        <fullName evidence="3">N-terminal acetyltransferase B complex subunit MDM20</fullName>
    </recommendedName>
</protein>
<gene>
    <name evidence="1" type="ORF">SCODWIG_01075</name>
</gene>
<dbReference type="InterPro" id="IPR019183">
    <property type="entry name" value="NAA25_NatB_aux_su"/>
</dbReference>
<dbReference type="Pfam" id="PF09797">
    <property type="entry name" value="NatB_MDM20"/>
    <property type="match status" value="1"/>
</dbReference>
<reference evidence="2" key="1">
    <citation type="submission" date="2018-06" db="EMBL/GenBank/DDBJ databases">
        <authorList>
            <person name="Guldener U."/>
        </authorList>
    </citation>
    <scope>NUCLEOTIDE SEQUENCE [LARGE SCALE GENOMIC DNA]</scope>
    <source>
        <strain evidence="2">UTAD17</strain>
    </source>
</reference>
<dbReference type="VEuPathDB" id="FungiDB:SCODWIG_01075"/>
<evidence type="ECO:0000313" key="1">
    <source>
        <dbReference type="EMBL" id="SSD59314.1"/>
    </source>
</evidence>
<evidence type="ECO:0000313" key="2">
    <source>
        <dbReference type="Proteomes" id="UP000262825"/>
    </source>
</evidence>
<dbReference type="EMBL" id="UFAJ01000122">
    <property type="protein sequence ID" value="SSD59314.1"/>
    <property type="molecule type" value="Genomic_DNA"/>
</dbReference>
<accession>A0A376B4C7</accession>
<sequence length="805" mass="94164">MNTQVQQVLNILQNDNASYKQAITITNQLVVKFPSVTLYKVLNQYSKYKQSPNKYLAPSSKNIDALRQLIDKTVPNDSLSLEWLYKLLTELWNFDESLKIYDNAMFKYRNYQTSYDWFLKSLKVGDLLNCYKSTKLMFNFVGNRDNDTSEFRRLCFWNAVFAIMHYKNVSKFGDSTAKLEKLKVDLLQNEVLIRLESKKPFVNDQERIVYCQLCEILGQEVTIVDELYPLLVKQNGNLDLYLKNIIINCNTDLSKAWEICTKLLENLNDYLILQKLIDVGYKMGKQKQDVLDHLNSYESFNKSRNFMLIKFELDRLYSVGEGSLVTAEHLEEYVLSYYNKPCFCIDLQNIYRDASPAISSEVLIGKITKIVGDKGISSDIYQYNLYELDSKTYNQKLLSNYPEYVVAKVRRKIMEASSDISLDTRIVLECCYMLEQQIKVTPNEYELHLWLCALYSQMGFSNVAQDHYYRCLKIKNIQVDILDHILHSRYSTITAVKTNVSTGMDNVYTSMERLPRFIEVGLERESYSKINGMYELYARLQLSFTRLYKLVDQLIISRTFNDPKLRKELSGKLLALLEFNYHYKCTVGENHRLRLSDNRDLKIFGCDNVTKIWLSSNSYMNINETWLFSMIVKELMIQDFAENSNSNLKYIEYFVKNCDVDTAFTKVEDWSFNIIKKLYKGECADNVLGLLEEYEGFFVDKYGNNYGWLIPHTYGVVMNLFKTLDGIKRVGSLVAANNFSLRKYIKEQLNKLRTKYCPTIFQDHYKSNIEKILSGADGAIVGFDDEFKSMILDNINKMYKNHKNL</sequence>
<proteinExistence type="predicted"/>
<dbReference type="Proteomes" id="UP000262825">
    <property type="component" value="Unassembled WGS sequence"/>
</dbReference>